<proteinExistence type="predicted"/>
<gene>
    <name evidence="1" type="ORF">PoB_006225600</name>
</gene>
<comment type="caution">
    <text evidence="1">The sequence shown here is derived from an EMBL/GenBank/DDBJ whole genome shotgun (WGS) entry which is preliminary data.</text>
</comment>
<keyword evidence="2" id="KW-1185">Reference proteome</keyword>
<dbReference type="EMBL" id="BLXT01007004">
    <property type="protein sequence ID" value="GFO35751.1"/>
    <property type="molecule type" value="Genomic_DNA"/>
</dbReference>
<dbReference type="AlphaFoldDB" id="A0AAV4CV64"/>
<name>A0AAV4CV64_9GAST</name>
<evidence type="ECO:0000313" key="2">
    <source>
        <dbReference type="Proteomes" id="UP000735302"/>
    </source>
</evidence>
<dbReference type="Proteomes" id="UP000735302">
    <property type="component" value="Unassembled WGS sequence"/>
</dbReference>
<evidence type="ECO:0008006" key="3">
    <source>
        <dbReference type="Google" id="ProtNLM"/>
    </source>
</evidence>
<protein>
    <recommendedName>
        <fullName evidence="3">Integrase catalytic domain-containing protein</fullName>
    </recommendedName>
</protein>
<organism evidence="1 2">
    <name type="scientific">Plakobranchus ocellatus</name>
    <dbReference type="NCBI Taxonomy" id="259542"/>
    <lineage>
        <taxon>Eukaryota</taxon>
        <taxon>Metazoa</taxon>
        <taxon>Spiralia</taxon>
        <taxon>Lophotrochozoa</taxon>
        <taxon>Mollusca</taxon>
        <taxon>Gastropoda</taxon>
        <taxon>Heterobranchia</taxon>
        <taxon>Euthyneura</taxon>
        <taxon>Panpulmonata</taxon>
        <taxon>Sacoglossa</taxon>
        <taxon>Placobranchoidea</taxon>
        <taxon>Plakobranchidae</taxon>
        <taxon>Plakobranchus</taxon>
    </lineage>
</organism>
<sequence length="120" mass="13983">MSLSKDQEYNLISLDYQLVNLQRELKFVNLLEQISSTFHEFYNSLEKNRLGNDIVNHRPTYKCLKLPSLGSNTNNICESENKRLKKLFCATTNLPMAVIEPLHHSTVQQNEVLQEQFNVQ</sequence>
<accession>A0AAV4CV64</accession>
<reference evidence="1 2" key="1">
    <citation type="journal article" date="2021" name="Elife">
        <title>Chloroplast acquisition without the gene transfer in kleptoplastic sea slugs, Plakobranchus ocellatus.</title>
        <authorList>
            <person name="Maeda T."/>
            <person name="Takahashi S."/>
            <person name="Yoshida T."/>
            <person name="Shimamura S."/>
            <person name="Takaki Y."/>
            <person name="Nagai Y."/>
            <person name="Toyoda A."/>
            <person name="Suzuki Y."/>
            <person name="Arimoto A."/>
            <person name="Ishii H."/>
            <person name="Satoh N."/>
            <person name="Nishiyama T."/>
            <person name="Hasebe M."/>
            <person name="Maruyama T."/>
            <person name="Minagawa J."/>
            <person name="Obokata J."/>
            <person name="Shigenobu S."/>
        </authorList>
    </citation>
    <scope>NUCLEOTIDE SEQUENCE [LARGE SCALE GENOMIC DNA]</scope>
</reference>
<evidence type="ECO:0000313" key="1">
    <source>
        <dbReference type="EMBL" id="GFO35751.1"/>
    </source>
</evidence>